<sequence>MQVNNEDITIAWGQVPDQRDATFGRWRLAVFQDMQQSVDGSKLYFLYDPVSDDFCSTTGSRKGTTCLAVFDTYARCFVGEVPLRVRGRVKFLFCLPMRAPSGGSAFVLVTETEDYGQQQLHFWRVNLRADGMAVESEPAPLLREPLIVEDGFIVALREDMPEIVCITGPGLIVYRINADTPHQQSPTDRFEVPSANIDHFFDGFLSKGNVYFMSSTPDGHFDNSRIHVLSLTSRGPISTHFCQADPQRGMPPARKQAGIDSTAGFILVAGGEIDYGNGSVVRLTDYWVLDLSTFRWNQVPTPMPLPLIEPRLTTSNSGNVYVWGDFDQPLPGMPEAGTHLRILRVSGLNIVAPPSYNESSMYPQQPQSGGPQQPYPQQPGSQQPYPQQPGSQQPYSGYQDPYNQQKGPEQYPPQHPSEAPQYPQGGSQYPQGAPQYPQGAPQYPQGAPQGAPQYPQGAPEYPQGGQQYPHYPPQEKKKDCVIC</sequence>
<feature type="compositionally biased region" description="Low complexity" evidence="1">
    <location>
        <begin position="378"/>
        <end position="399"/>
    </location>
</feature>
<evidence type="ECO:0000313" key="2">
    <source>
        <dbReference type="Proteomes" id="UP000095287"/>
    </source>
</evidence>
<evidence type="ECO:0000256" key="1">
    <source>
        <dbReference type="SAM" id="MobiDB-lite"/>
    </source>
</evidence>
<organism evidence="2 3">
    <name type="scientific">Steinernema glaseri</name>
    <dbReference type="NCBI Taxonomy" id="37863"/>
    <lineage>
        <taxon>Eukaryota</taxon>
        <taxon>Metazoa</taxon>
        <taxon>Ecdysozoa</taxon>
        <taxon>Nematoda</taxon>
        <taxon>Chromadorea</taxon>
        <taxon>Rhabditida</taxon>
        <taxon>Tylenchina</taxon>
        <taxon>Panagrolaimomorpha</taxon>
        <taxon>Strongyloidoidea</taxon>
        <taxon>Steinernematidae</taxon>
        <taxon>Steinernema</taxon>
    </lineage>
</organism>
<dbReference type="Gene3D" id="2.120.10.80">
    <property type="entry name" value="Kelch-type beta propeller"/>
    <property type="match status" value="1"/>
</dbReference>
<protein>
    <submittedName>
        <fullName evidence="3">Fibronectin type-III domain-containing protein</fullName>
    </submittedName>
</protein>
<feature type="compositionally biased region" description="Basic and acidic residues" evidence="1">
    <location>
        <begin position="473"/>
        <end position="483"/>
    </location>
</feature>
<dbReference type="WBParaSite" id="L893_g24600.t1">
    <property type="protein sequence ID" value="L893_g24600.t1"/>
    <property type="gene ID" value="L893_g24600"/>
</dbReference>
<accession>A0A1I7ZAV4</accession>
<name>A0A1I7ZAV4_9BILA</name>
<feature type="compositionally biased region" description="Low complexity" evidence="1">
    <location>
        <begin position="362"/>
        <end position="372"/>
    </location>
</feature>
<keyword evidence="2" id="KW-1185">Reference proteome</keyword>
<feature type="region of interest" description="Disordered" evidence="1">
    <location>
        <begin position="356"/>
        <end position="483"/>
    </location>
</feature>
<dbReference type="InterPro" id="IPR011043">
    <property type="entry name" value="Gal_Oxase/kelch_b-propeller"/>
</dbReference>
<evidence type="ECO:0000313" key="3">
    <source>
        <dbReference type="WBParaSite" id="L893_g24600.t1"/>
    </source>
</evidence>
<dbReference type="SUPFAM" id="SSF50965">
    <property type="entry name" value="Galactose oxidase, central domain"/>
    <property type="match status" value="1"/>
</dbReference>
<feature type="compositionally biased region" description="Low complexity" evidence="1">
    <location>
        <begin position="419"/>
        <end position="469"/>
    </location>
</feature>
<dbReference type="AlphaFoldDB" id="A0A1I7ZAV4"/>
<dbReference type="InterPro" id="IPR015915">
    <property type="entry name" value="Kelch-typ_b-propeller"/>
</dbReference>
<proteinExistence type="predicted"/>
<reference evidence="3" key="1">
    <citation type="submission" date="2016-11" db="UniProtKB">
        <authorList>
            <consortium name="WormBaseParasite"/>
        </authorList>
    </citation>
    <scope>IDENTIFICATION</scope>
</reference>
<dbReference type="Proteomes" id="UP000095287">
    <property type="component" value="Unplaced"/>
</dbReference>